<feature type="compositionally biased region" description="Polar residues" evidence="6">
    <location>
        <begin position="1"/>
        <end position="18"/>
    </location>
</feature>
<evidence type="ECO:0000256" key="4">
    <source>
        <dbReference type="ARBA" id="ARBA00022825"/>
    </source>
</evidence>
<dbReference type="Gene3D" id="1.10.101.10">
    <property type="entry name" value="PGBD-like superfamily/PGBD"/>
    <property type="match status" value="1"/>
</dbReference>
<keyword evidence="7" id="KW-0812">Transmembrane</keyword>
<dbReference type="Gene3D" id="3.30.750.44">
    <property type="match status" value="1"/>
</dbReference>
<dbReference type="NCBIfam" id="TIGR00225">
    <property type="entry name" value="prc"/>
    <property type="match status" value="1"/>
</dbReference>
<dbReference type="SUPFAM" id="SSF50156">
    <property type="entry name" value="PDZ domain-like"/>
    <property type="match status" value="1"/>
</dbReference>
<dbReference type="Proteomes" id="UP001596989">
    <property type="component" value="Unassembled WGS sequence"/>
</dbReference>
<dbReference type="Pfam" id="PF22694">
    <property type="entry name" value="CtpB_N-like"/>
    <property type="match status" value="1"/>
</dbReference>
<evidence type="ECO:0000313" key="9">
    <source>
        <dbReference type="EMBL" id="MFD0961223.1"/>
    </source>
</evidence>
<feature type="transmembrane region" description="Helical" evidence="7">
    <location>
        <begin position="27"/>
        <end position="50"/>
    </location>
</feature>
<gene>
    <name evidence="9" type="ORF">ACFQ2I_17880</name>
</gene>
<dbReference type="InterPro" id="IPR002477">
    <property type="entry name" value="Peptidoglycan-bd-like"/>
</dbReference>
<dbReference type="InterPro" id="IPR041489">
    <property type="entry name" value="PDZ_6"/>
</dbReference>
<evidence type="ECO:0000256" key="5">
    <source>
        <dbReference type="RuleBase" id="RU004404"/>
    </source>
</evidence>
<keyword evidence="4 5" id="KW-0720">Serine protease</keyword>
<dbReference type="SUPFAM" id="SSF52096">
    <property type="entry name" value="ClpP/crotonase"/>
    <property type="match status" value="1"/>
</dbReference>
<dbReference type="InterPro" id="IPR005151">
    <property type="entry name" value="Tail-specific_protease"/>
</dbReference>
<keyword evidence="2 5" id="KW-0645">Protease</keyword>
<reference evidence="10" key="1">
    <citation type="journal article" date="2019" name="Int. J. Syst. Evol. Microbiol.">
        <title>The Global Catalogue of Microorganisms (GCM) 10K type strain sequencing project: providing services to taxonomists for standard genome sequencing and annotation.</title>
        <authorList>
            <consortium name="The Broad Institute Genomics Platform"/>
            <consortium name="The Broad Institute Genome Sequencing Center for Infectious Disease"/>
            <person name="Wu L."/>
            <person name="Ma J."/>
        </authorList>
    </citation>
    <scope>NUCLEOTIDE SEQUENCE [LARGE SCALE GENOMIC DNA]</scope>
    <source>
        <strain evidence="10">CCUG 59129</strain>
    </source>
</reference>
<keyword evidence="10" id="KW-1185">Reference proteome</keyword>
<protein>
    <submittedName>
        <fullName evidence="9">S41 family peptidase</fullName>
    </submittedName>
</protein>
<dbReference type="InterPro" id="IPR001478">
    <property type="entry name" value="PDZ"/>
</dbReference>
<feature type="region of interest" description="Disordered" evidence="6">
    <location>
        <begin position="1"/>
        <end position="23"/>
    </location>
</feature>
<dbReference type="InterPro" id="IPR004447">
    <property type="entry name" value="Peptidase_S41A"/>
</dbReference>
<dbReference type="Pfam" id="PF03572">
    <property type="entry name" value="Peptidase_S41"/>
    <property type="match status" value="1"/>
</dbReference>
<dbReference type="InterPro" id="IPR055210">
    <property type="entry name" value="CtpA/B_N"/>
</dbReference>
<dbReference type="Pfam" id="PF17820">
    <property type="entry name" value="PDZ_6"/>
    <property type="match status" value="1"/>
</dbReference>
<dbReference type="SMART" id="SM00245">
    <property type="entry name" value="TSPc"/>
    <property type="match status" value="1"/>
</dbReference>
<keyword evidence="7" id="KW-1133">Transmembrane helix</keyword>
<proteinExistence type="inferred from homology"/>
<evidence type="ECO:0000256" key="6">
    <source>
        <dbReference type="SAM" id="MobiDB-lite"/>
    </source>
</evidence>
<feature type="domain" description="PDZ" evidence="8">
    <location>
        <begin position="116"/>
        <end position="190"/>
    </location>
</feature>
<evidence type="ECO:0000256" key="7">
    <source>
        <dbReference type="SAM" id="Phobius"/>
    </source>
</evidence>
<dbReference type="InterPro" id="IPR036034">
    <property type="entry name" value="PDZ_sf"/>
</dbReference>
<keyword evidence="3 5" id="KW-0378">Hydrolase</keyword>
<evidence type="ECO:0000256" key="3">
    <source>
        <dbReference type="ARBA" id="ARBA00022801"/>
    </source>
</evidence>
<dbReference type="SUPFAM" id="SSF47090">
    <property type="entry name" value="PGBD-like"/>
    <property type="match status" value="1"/>
</dbReference>
<keyword evidence="7" id="KW-0472">Membrane</keyword>
<evidence type="ECO:0000256" key="1">
    <source>
        <dbReference type="ARBA" id="ARBA00009179"/>
    </source>
</evidence>
<comment type="caution">
    <text evidence="9">The sequence shown here is derived from an EMBL/GenBank/DDBJ whole genome shotgun (WGS) entry which is preliminary data.</text>
</comment>
<accession>A0ABW3HUK6</accession>
<dbReference type="PROSITE" id="PS50106">
    <property type="entry name" value="PDZ"/>
    <property type="match status" value="1"/>
</dbReference>
<dbReference type="InterPro" id="IPR029045">
    <property type="entry name" value="ClpP/crotonase-like_dom_sf"/>
</dbReference>
<dbReference type="RefSeq" id="WP_377566574.1">
    <property type="nucleotide sequence ID" value="NZ_JBHTJZ010000033.1"/>
</dbReference>
<organism evidence="9 10">
    <name type="scientific">Paenibacillus chungangensis</name>
    <dbReference type="NCBI Taxonomy" id="696535"/>
    <lineage>
        <taxon>Bacteria</taxon>
        <taxon>Bacillati</taxon>
        <taxon>Bacillota</taxon>
        <taxon>Bacilli</taxon>
        <taxon>Bacillales</taxon>
        <taxon>Paenibacillaceae</taxon>
        <taxon>Paenibacillus</taxon>
    </lineage>
</organism>
<evidence type="ECO:0000259" key="8">
    <source>
        <dbReference type="PROSITE" id="PS50106"/>
    </source>
</evidence>
<evidence type="ECO:0000256" key="2">
    <source>
        <dbReference type="ARBA" id="ARBA00022670"/>
    </source>
</evidence>
<dbReference type="EMBL" id="JBHTJZ010000033">
    <property type="protein sequence ID" value="MFD0961223.1"/>
    <property type="molecule type" value="Genomic_DNA"/>
</dbReference>
<dbReference type="InterPro" id="IPR036366">
    <property type="entry name" value="PGBDSf"/>
</dbReference>
<sequence length="486" mass="52929">MNDSMQQRPTDEMTQTPRKGSGPRSPLYYSVGAVLLLIIGFGLGVIWTGVRYPMMKADNFPYLNASYMRIMNDYLEGAESEALVNGAAQGMVASLGDPYSQYLVGEQGEEYAQSYEGEIYGIGVTLRQEDGQYIINEVTKDAPAERGGLLPGDILKEVDGISLEDVSYHELIGMVRGKEGEPVSLVLQRPGDSAPLEVTLKREAIAVHTVTYELLDGGVGHVTISRFGYETDEEFKQAIKELEKDGPLQGLLLDLRSNPGGLLESTVEIASMLIPKGEKILDVVSKEERQTVSYRSHQKEKWGIPIVVLVNGKSASASEVMAAALKESAGATVVGEQTFGKGVVQMFKSFPDGSVLSLTEAQWKTPRGTWINKQGVAPDYEVSLPDYAYLRPLAIGSEMKLGSYGEDVKTLQEMLKALGYGPVGEEGIFGGETEAALREYQQDSGLEATGEFNDRTGYNLVESLRGKLDAEDPQLLEGVKQLKGKK</sequence>
<dbReference type="Pfam" id="PF01471">
    <property type="entry name" value="PG_binding_1"/>
    <property type="match status" value="1"/>
</dbReference>
<dbReference type="Gene3D" id="3.90.226.10">
    <property type="entry name" value="2-enoyl-CoA Hydratase, Chain A, domain 1"/>
    <property type="match status" value="1"/>
</dbReference>
<dbReference type="PANTHER" id="PTHR32060">
    <property type="entry name" value="TAIL-SPECIFIC PROTEASE"/>
    <property type="match status" value="1"/>
</dbReference>
<dbReference type="CDD" id="cd07560">
    <property type="entry name" value="Peptidase_S41_CPP"/>
    <property type="match status" value="1"/>
</dbReference>
<dbReference type="SMART" id="SM00228">
    <property type="entry name" value="PDZ"/>
    <property type="match status" value="1"/>
</dbReference>
<dbReference type="Gene3D" id="2.30.42.10">
    <property type="match status" value="1"/>
</dbReference>
<dbReference type="InterPro" id="IPR036365">
    <property type="entry name" value="PGBD-like_sf"/>
</dbReference>
<name>A0ABW3HUK6_9BACL</name>
<dbReference type="CDD" id="cd06782">
    <property type="entry name" value="cpPDZ_CPP-like"/>
    <property type="match status" value="1"/>
</dbReference>
<comment type="similarity">
    <text evidence="1 5">Belongs to the peptidase S41A family.</text>
</comment>
<dbReference type="PANTHER" id="PTHR32060:SF30">
    <property type="entry name" value="CARBOXY-TERMINAL PROCESSING PROTEASE CTPA"/>
    <property type="match status" value="1"/>
</dbReference>
<evidence type="ECO:0000313" key="10">
    <source>
        <dbReference type="Proteomes" id="UP001596989"/>
    </source>
</evidence>